<dbReference type="OrthoDB" id="9796020at2"/>
<accession>A0A2K8NQP4</accession>
<name>A0A2K8NQP4_9MOLU</name>
<evidence type="ECO:0000313" key="1">
    <source>
        <dbReference type="EMBL" id="ATZ16107.1"/>
    </source>
</evidence>
<dbReference type="InterPro" id="IPR032466">
    <property type="entry name" value="Metal_Hydrolase"/>
</dbReference>
<evidence type="ECO:0000313" key="2">
    <source>
        <dbReference type="Proteomes" id="UP000232222"/>
    </source>
</evidence>
<dbReference type="GO" id="GO:0016810">
    <property type="term" value="F:hydrolase activity, acting on carbon-nitrogen (but not peptide) bonds"/>
    <property type="evidence" value="ECO:0007669"/>
    <property type="project" value="InterPro"/>
</dbReference>
<dbReference type="InterPro" id="IPR011059">
    <property type="entry name" value="Metal-dep_hydrolase_composite"/>
</dbReference>
<dbReference type="KEGG" id="efr:EFREU_v1c00800"/>
<dbReference type="Gene3D" id="3.20.20.140">
    <property type="entry name" value="Metal-dependent hydrolases"/>
    <property type="match status" value="1"/>
</dbReference>
<dbReference type="GO" id="GO:0019213">
    <property type="term" value="F:deacetylase activity"/>
    <property type="evidence" value="ECO:0007669"/>
    <property type="project" value="InterPro"/>
</dbReference>
<dbReference type="Gene3D" id="2.30.40.10">
    <property type="entry name" value="Urease, subunit C, domain 1"/>
    <property type="match status" value="1"/>
</dbReference>
<sequence length="356" mass="40274">MLFKNLKDLSGNNYSFCLYNNRLIFDNFEDEKIYHFGKETFVSPGWIDIHTHCNPLNNFVSSKPDEIGFKTGVCLIMDAGSVGLDNLDELFLIQKNWKTNIRSLLNISRLGIPGQYELNNLSDIKIDYDEKYQNFIMGYKARISGSVVGNNGNKPLKIFKNLRKQKVNLPLMVHLGNQPPSFVEIIDELQPGDVLTHVFSGKNDDLFCNADFTPNFTKAIEKGLKVDIGHGTSSFDSVLFKNILLRQKNFKPDFISTDIYEGNIKSGVVKNLPTTMSKMHALGMKWSDIIDCVTVNPAQHFNLTGFGTISDETKNLTFFQIHKTSKLEIDSKGQFIKLEEEVVPVAVILNGEFIEL</sequence>
<dbReference type="RefSeq" id="WP_100609069.1">
    <property type="nucleotide sequence ID" value="NZ_CP024962.1"/>
</dbReference>
<proteinExistence type="predicted"/>
<gene>
    <name evidence="1" type="primary">pyrC</name>
    <name evidence="1" type="ORF">EFREU_v1c00800</name>
</gene>
<reference evidence="1 2" key="1">
    <citation type="submission" date="2017-11" db="EMBL/GenBank/DDBJ databases">
        <title>Genome sequence of Entomoplasma freundtii BARC 318 (ATCC 51999).</title>
        <authorList>
            <person name="Lo W.-S."/>
            <person name="Gasparich G.E."/>
            <person name="Kuo C.-H."/>
        </authorList>
    </citation>
    <scope>NUCLEOTIDE SEQUENCE [LARGE SCALE GENOMIC DNA]</scope>
    <source>
        <strain evidence="1 2">BARC 318</strain>
    </source>
</reference>
<protein>
    <submittedName>
        <fullName evidence="1">Dihydroorotase</fullName>
    </submittedName>
</protein>
<dbReference type="EMBL" id="CP024962">
    <property type="protein sequence ID" value="ATZ16107.1"/>
    <property type="molecule type" value="Genomic_DNA"/>
</dbReference>
<dbReference type="SUPFAM" id="SSF51556">
    <property type="entry name" value="Metallo-dependent hydrolases"/>
    <property type="match status" value="1"/>
</dbReference>
<dbReference type="Proteomes" id="UP000232222">
    <property type="component" value="Chromosome"/>
</dbReference>
<dbReference type="PANTHER" id="PTHR42717:SF1">
    <property type="entry name" value="IMIDAZOLONEPROPIONASE AND RELATED AMIDOHYDROLASES"/>
    <property type="match status" value="1"/>
</dbReference>
<dbReference type="PANTHER" id="PTHR42717">
    <property type="entry name" value="DIHYDROOROTASE-RELATED"/>
    <property type="match status" value="1"/>
</dbReference>
<dbReference type="InterPro" id="IPR020043">
    <property type="entry name" value="Deacetylase_Atu3266-like"/>
</dbReference>
<dbReference type="AlphaFoldDB" id="A0A2K8NQP4"/>
<organism evidence="1 2">
    <name type="scientific">Entomoplasma freundtii</name>
    <dbReference type="NCBI Taxonomy" id="74700"/>
    <lineage>
        <taxon>Bacteria</taxon>
        <taxon>Bacillati</taxon>
        <taxon>Mycoplasmatota</taxon>
        <taxon>Mollicutes</taxon>
        <taxon>Entomoplasmatales</taxon>
        <taxon>Entomoplasmataceae</taxon>
        <taxon>Entomoplasma</taxon>
    </lineage>
</organism>
<keyword evidence="2" id="KW-1185">Reference proteome</keyword>